<accession>A0ABP8VUU8</accession>
<feature type="region of interest" description="Disordered" evidence="1">
    <location>
        <begin position="69"/>
        <end position="90"/>
    </location>
</feature>
<dbReference type="EMBL" id="BAABIC010000001">
    <property type="protein sequence ID" value="GAA4673298.1"/>
    <property type="molecule type" value="Genomic_DNA"/>
</dbReference>
<sequence length="110" mass="10795">MGAAKVSVRLCPTPSPLQRQAVANTPSIARDASYEVGIPAASLLGGRTQVALAVIAAVIGAVGTGTTGAAGLTRGDQKNKVSRTPRTTSPASTVIAMGHALRCGAATATG</sequence>
<keyword evidence="2" id="KW-0472">Membrane</keyword>
<evidence type="ECO:0000256" key="2">
    <source>
        <dbReference type="SAM" id="Phobius"/>
    </source>
</evidence>
<evidence type="ECO:0000313" key="3">
    <source>
        <dbReference type="EMBL" id="GAA4673298.1"/>
    </source>
</evidence>
<evidence type="ECO:0000256" key="1">
    <source>
        <dbReference type="SAM" id="MobiDB-lite"/>
    </source>
</evidence>
<comment type="caution">
    <text evidence="3">The sequence shown here is derived from an EMBL/GenBank/DDBJ whole genome shotgun (WGS) entry which is preliminary data.</text>
</comment>
<keyword evidence="4" id="KW-1185">Reference proteome</keyword>
<gene>
    <name evidence="3" type="ORF">GCM10023215_00920</name>
</gene>
<proteinExistence type="predicted"/>
<keyword evidence="2" id="KW-0812">Transmembrane</keyword>
<organism evidence="3 4">
    <name type="scientific">Pseudonocardia yuanmonensis</name>
    <dbReference type="NCBI Taxonomy" id="1095914"/>
    <lineage>
        <taxon>Bacteria</taxon>
        <taxon>Bacillati</taxon>
        <taxon>Actinomycetota</taxon>
        <taxon>Actinomycetes</taxon>
        <taxon>Pseudonocardiales</taxon>
        <taxon>Pseudonocardiaceae</taxon>
        <taxon>Pseudonocardia</taxon>
    </lineage>
</organism>
<protein>
    <submittedName>
        <fullName evidence="3">Uncharacterized protein</fullName>
    </submittedName>
</protein>
<keyword evidence="2" id="KW-1133">Transmembrane helix</keyword>
<name>A0ABP8VUU8_9PSEU</name>
<reference evidence="4" key="1">
    <citation type="journal article" date="2019" name="Int. J. Syst. Evol. Microbiol.">
        <title>The Global Catalogue of Microorganisms (GCM) 10K type strain sequencing project: providing services to taxonomists for standard genome sequencing and annotation.</title>
        <authorList>
            <consortium name="The Broad Institute Genomics Platform"/>
            <consortium name="The Broad Institute Genome Sequencing Center for Infectious Disease"/>
            <person name="Wu L."/>
            <person name="Ma J."/>
        </authorList>
    </citation>
    <scope>NUCLEOTIDE SEQUENCE [LARGE SCALE GENOMIC DNA]</scope>
    <source>
        <strain evidence="4">JCM 18055</strain>
    </source>
</reference>
<dbReference type="Proteomes" id="UP001500325">
    <property type="component" value="Unassembled WGS sequence"/>
</dbReference>
<feature type="transmembrane region" description="Helical" evidence="2">
    <location>
        <begin position="50"/>
        <end position="73"/>
    </location>
</feature>
<evidence type="ECO:0000313" key="4">
    <source>
        <dbReference type="Proteomes" id="UP001500325"/>
    </source>
</evidence>